<keyword evidence="4" id="KW-1133">Transmembrane helix</keyword>
<name>A0ABY5U5N0_LACSH</name>
<feature type="transmembrane region" description="Helical" evidence="4">
    <location>
        <begin position="290"/>
        <end position="312"/>
    </location>
</feature>
<protein>
    <submittedName>
        <fullName evidence="5">Spore germination protein</fullName>
    </submittedName>
</protein>
<dbReference type="PANTHER" id="PTHR22550">
    <property type="entry name" value="SPORE GERMINATION PROTEIN"/>
    <property type="match status" value="1"/>
</dbReference>
<proteinExistence type="inferred from homology"/>
<dbReference type="InterPro" id="IPR050768">
    <property type="entry name" value="UPF0353/GerABKA_families"/>
</dbReference>
<dbReference type="PANTHER" id="PTHR22550:SF5">
    <property type="entry name" value="LEUCINE ZIPPER PROTEIN 4"/>
    <property type="match status" value="1"/>
</dbReference>
<feature type="transmembrane region" description="Helical" evidence="4">
    <location>
        <begin position="417"/>
        <end position="441"/>
    </location>
</feature>
<keyword evidence="4" id="KW-0812">Transmembrane</keyword>
<dbReference type="InterPro" id="IPR004995">
    <property type="entry name" value="Spore_Ger"/>
</dbReference>
<dbReference type="PIRSF" id="PIRSF005690">
    <property type="entry name" value="GerBA"/>
    <property type="match status" value="1"/>
</dbReference>
<organism evidence="5 6">
    <name type="scientific">Laceyella sacchari</name>
    <name type="common">Thermoactinomyces thalpophilus</name>
    <dbReference type="NCBI Taxonomy" id="37482"/>
    <lineage>
        <taxon>Bacteria</taxon>
        <taxon>Bacillati</taxon>
        <taxon>Bacillota</taxon>
        <taxon>Bacilli</taxon>
        <taxon>Bacillales</taxon>
        <taxon>Thermoactinomycetaceae</taxon>
        <taxon>Laceyella</taxon>
    </lineage>
</organism>
<sequence length="502" mass="57065">MRREGVTGIRRPRKNRQETAEPPSTWAEPFWERGDFTHTHHTNTTHPYWITHITSLVDPEVLHRDILPYLNKLSFPTLQEVESVIPIEEKEITDDLEKIQDLLLRGYVWIRFSDRVLEGVLARAELDKSRAVSIPQEEFSVVGPKESFVESLTTNLNMVRKRLPIKELQLQEFTVGTYSKTKVAVLYIDGVANEENVNTVLQRIKAIEFYQILDSSYISQLITDNSNSIFPQLLDTERPERVAAVLAEGSIVIMVDGSPHALIAPTTLVEFFSAFEDYFINWQMASFFRIVRLFSVLFSILITPIYVAVVTYHYALIPTDLMVTLVTSRSIVPFPPILEALILELTIELLREAGARLPTKVGQTIGIVGGIVIGTASVQAGLTSNVLLIFVALAALASFTTPVYRMGNAIRLLRFPFLLFAQLWGLIGVAIAFIFVMGHLLRLTSLGRPYLEPIYPLRLKDLRDSFIRLPFNKQSYRPAYLQTQNKQGLTPPWRQKPRDIDE</sequence>
<evidence type="ECO:0000256" key="2">
    <source>
        <dbReference type="ARBA" id="ARBA00023136"/>
    </source>
</evidence>
<keyword evidence="6" id="KW-1185">Reference proteome</keyword>
<evidence type="ECO:0000313" key="6">
    <source>
        <dbReference type="Proteomes" id="UP001058650"/>
    </source>
</evidence>
<comment type="similarity">
    <text evidence="1">Belongs to the GerABKA family.</text>
</comment>
<feature type="region of interest" description="Disordered" evidence="3">
    <location>
        <begin position="1"/>
        <end position="29"/>
    </location>
</feature>
<evidence type="ECO:0000256" key="4">
    <source>
        <dbReference type="SAM" id="Phobius"/>
    </source>
</evidence>
<dbReference type="RefSeq" id="WP_259436330.1">
    <property type="nucleotide sequence ID" value="NZ_CP103866.1"/>
</dbReference>
<accession>A0ABY5U5N0</accession>
<reference evidence="5" key="1">
    <citation type="submission" date="2022-08" db="EMBL/GenBank/DDBJ databases">
        <title>The complete genome sequence of the thermophilic bacterium Laceyella sacchari FBKL4.010 reveals the basis for tetramethylpyrazine biosynthesis in Moutai-flavor Daqu.</title>
        <authorList>
            <person name="Li D."/>
            <person name="Huang W."/>
            <person name="Wang C."/>
            <person name="Qiu S."/>
        </authorList>
    </citation>
    <scope>NUCLEOTIDE SEQUENCE</scope>
    <source>
        <strain evidence="5">FBKL4.014</strain>
    </source>
</reference>
<evidence type="ECO:0000256" key="3">
    <source>
        <dbReference type="SAM" id="MobiDB-lite"/>
    </source>
</evidence>
<dbReference type="Pfam" id="PF03323">
    <property type="entry name" value="GerA"/>
    <property type="match status" value="1"/>
</dbReference>
<dbReference type="Proteomes" id="UP001058650">
    <property type="component" value="Chromosome"/>
</dbReference>
<feature type="transmembrane region" description="Helical" evidence="4">
    <location>
        <begin position="386"/>
        <end position="405"/>
    </location>
</feature>
<feature type="transmembrane region" description="Helical" evidence="4">
    <location>
        <begin position="362"/>
        <end position="380"/>
    </location>
</feature>
<keyword evidence="2 4" id="KW-0472">Membrane</keyword>
<dbReference type="EMBL" id="CP103866">
    <property type="protein sequence ID" value="UWE04300.1"/>
    <property type="molecule type" value="Genomic_DNA"/>
</dbReference>
<evidence type="ECO:0000256" key="1">
    <source>
        <dbReference type="ARBA" id="ARBA00005278"/>
    </source>
</evidence>
<evidence type="ECO:0000313" key="5">
    <source>
        <dbReference type="EMBL" id="UWE04300.1"/>
    </source>
</evidence>
<gene>
    <name evidence="5" type="ORF">NYR52_03850</name>
</gene>